<comment type="similarity">
    <text evidence="1">Belongs to the rtf2 family.</text>
</comment>
<keyword evidence="4" id="KW-1185">Reference proteome</keyword>
<evidence type="ECO:0000313" key="3">
    <source>
        <dbReference type="EMBL" id="KAL1301840.1"/>
    </source>
</evidence>
<feature type="region of interest" description="Disordered" evidence="2">
    <location>
        <begin position="211"/>
        <end position="238"/>
    </location>
</feature>
<dbReference type="CDD" id="cd16653">
    <property type="entry name" value="RING-like_Rtf2"/>
    <property type="match status" value="1"/>
</dbReference>
<dbReference type="Pfam" id="PF04641">
    <property type="entry name" value="Rtf2"/>
    <property type="match status" value="1"/>
</dbReference>
<dbReference type="RefSeq" id="XP_069198116.1">
    <property type="nucleotide sequence ID" value="XM_069345908.1"/>
</dbReference>
<feature type="compositionally biased region" description="Basic residues" evidence="2">
    <location>
        <begin position="212"/>
        <end position="229"/>
    </location>
</feature>
<name>A0ABR3P820_9PEZI</name>
<evidence type="ECO:0000313" key="4">
    <source>
        <dbReference type="Proteomes" id="UP001562354"/>
    </source>
</evidence>
<feature type="compositionally biased region" description="Polar residues" evidence="2">
    <location>
        <begin position="282"/>
        <end position="300"/>
    </location>
</feature>
<feature type="compositionally biased region" description="Polar residues" evidence="2">
    <location>
        <begin position="21"/>
        <end position="38"/>
    </location>
</feature>
<dbReference type="EMBL" id="JBFMKM010000013">
    <property type="protein sequence ID" value="KAL1301840.1"/>
    <property type="molecule type" value="Genomic_DNA"/>
</dbReference>
<evidence type="ECO:0008006" key="5">
    <source>
        <dbReference type="Google" id="ProtNLM"/>
    </source>
</evidence>
<comment type="caution">
    <text evidence="3">The sequence shown here is derived from an EMBL/GenBank/DDBJ whole genome shotgun (WGS) entry which is preliminary data.</text>
</comment>
<dbReference type="SUPFAM" id="SSF57850">
    <property type="entry name" value="RING/U-box"/>
    <property type="match status" value="1"/>
</dbReference>
<feature type="region of interest" description="Disordered" evidence="2">
    <location>
        <begin position="274"/>
        <end position="318"/>
    </location>
</feature>
<dbReference type="Proteomes" id="UP001562354">
    <property type="component" value="Unassembled WGS sequence"/>
</dbReference>
<dbReference type="InterPro" id="IPR027799">
    <property type="entry name" value="Rtf2_RING-finger"/>
</dbReference>
<dbReference type="InterPro" id="IPR006735">
    <property type="entry name" value="Rtf2"/>
</dbReference>
<proteinExistence type="inferred from homology"/>
<protein>
    <recommendedName>
        <fullName evidence="5">Replication termination factor 2</fullName>
    </recommendedName>
</protein>
<accession>A0ABR3P820</accession>
<feature type="region of interest" description="Disordered" evidence="2">
    <location>
        <begin position="1"/>
        <end position="56"/>
    </location>
</feature>
<dbReference type="PANTHER" id="PTHR12775">
    <property type="entry name" value="PROTEIN C20ORF43 HOMOLOG"/>
    <property type="match status" value="1"/>
</dbReference>
<gene>
    <name evidence="3" type="ORF">AAFC00_006025</name>
</gene>
<feature type="compositionally biased region" description="Basic and acidic residues" evidence="2">
    <location>
        <begin position="10"/>
        <end position="19"/>
    </location>
</feature>
<evidence type="ECO:0000256" key="1">
    <source>
        <dbReference type="ARBA" id="ARBA00009885"/>
    </source>
</evidence>
<evidence type="ECO:0000256" key="2">
    <source>
        <dbReference type="SAM" id="MobiDB-lite"/>
    </source>
</evidence>
<organism evidence="3 4">
    <name type="scientific">Neodothiora populina</name>
    <dbReference type="NCBI Taxonomy" id="2781224"/>
    <lineage>
        <taxon>Eukaryota</taxon>
        <taxon>Fungi</taxon>
        <taxon>Dikarya</taxon>
        <taxon>Ascomycota</taxon>
        <taxon>Pezizomycotina</taxon>
        <taxon>Dothideomycetes</taxon>
        <taxon>Dothideomycetidae</taxon>
        <taxon>Dothideales</taxon>
        <taxon>Dothioraceae</taxon>
        <taxon>Neodothiora</taxon>
    </lineage>
</organism>
<reference evidence="3 4" key="1">
    <citation type="submission" date="2024-07" db="EMBL/GenBank/DDBJ databases">
        <title>Draft sequence of the Neodothiora populina.</title>
        <authorList>
            <person name="Drown D.D."/>
            <person name="Schuette U.S."/>
            <person name="Buechlein A.B."/>
            <person name="Rusch D.R."/>
            <person name="Winton L.W."/>
            <person name="Adams G.A."/>
        </authorList>
    </citation>
    <scope>NUCLEOTIDE SEQUENCE [LARGE SCALE GENOMIC DNA]</scope>
    <source>
        <strain evidence="3 4">CPC 39397</strain>
    </source>
</reference>
<dbReference type="GeneID" id="95979724"/>
<dbReference type="PANTHER" id="PTHR12775:SF0">
    <property type="entry name" value="REPLICATION TERMINATION FACTOR 2"/>
    <property type="match status" value="1"/>
</dbReference>
<sequence>MGNDGGSIPTRRELVKEAARNPTTTELKATQLESQAHNWTHDPLNHQPLAKPVVSDSNGRLYNKDSILEFLLPSEEDGADEGARARREEKERVIRGAVRSLKDVVEVRFEVDEDETKRLDVGQSWKCPITSSRLGPATKAVYLVPCGHAFSAAAIKEVALSTTAPTKGGNCSVCDVEYAQNDVIPVLPVKEEDIARLLLRAKTLREEGLTHSLKKAARDKSSKKRKARAAHVDSASATPAAITINPEADIAPSATNIRNSSTASLTAKVMAEQEANKKRRLGNSNLNALFSSRDPTQPSGRSGDFMTRGFDIPASARR</sequence>